<keyword evidence="2" id="KW-0143">Chaperone</keyword>
<evidence type="ECO:0000313" key="3">
    <source>
        <dbReference type="EMBL" id="CAF1240700.1"/>
    </source>
</evidence>
<dbReference type="GO" id="GO:0140662">
    <property type="term" value="F:ATP-dependent protein folding chaperone"/>
    <property type="evidence" value="ECO:0007669"/>
    <property type="project" value="InterPro"/>
</dbReference>
<dbReference type="GO" id="GO:0005524">
    <property type="term" value="F:ATP binding"/>
    <property type="evidence" value="ECO:0007669"/>
    <property type="project" value="InterPro"/>
</dbReference>
<evidence type="ECO:0000313" key="4">
    <source>
        <dbReference type="EMBL" id="CAF3746249.1"/>
    </source>
</evidence>
<dbReference type="SUPFAM" id="SSF110942">
    <property type="entry name" value="HSP90 C-terminal domain"/>
    <property type="match status" value="1"/>
</dbReference>
<dbReference type="Proteomes" id="UP000663836">
    <property type="component" value="Unassembled WGS sequence"/>
</dbReference>
<feature type="non-terminal residue" evidence="4">
    <location>
        <position position="1"/>
    </location>
</feature>
<dbReference type="GO" id="GO:0051082">
    <property type="term" value="F:unfolded protein binding"/>
    <property type="evidence" value="ECO:0007669"/>
    <property type="project" value="InterPro"/>
</dbReference>
<protein>
    <submittedName>
        <fullName evidence="4">Uncharacterized protein</fullName>
    </submittedName>
</protein>
<sequence length="108" mass="12431">INTKLDQHPCIITTNEMGAVRHFLKTNLLQRNKQQEIYKVLQLNFDINPKHILIKKLYTLHKSNNTQLATMLGQQLIDNALVTAGLVEDPRLVLTGLNKLLEKVLEKY</sequence>
<organism evidence="4 5">
    <name type="scientific">Rotaria sordida</name>
    <dbReference type="NCBI Taxonomy" id="392033"/>
    <lineage>
        <taxon>Eukaryota</taxon>
        <taxon>Metazoa</taxon>
        <taxon>Spiralia</taxon>
        <taxon>Gnathifera</taxon>
        <taxon>Rotifera</taxon>
        <taxon>Eurotatoria</taxon>
        <taxon>Bdelloidea</taxon>
        <taxon>Philodinida</taxon>
        <taxon>Philodinidae</taxon>
        <taxon>Rotaria</taxon>
    </lineage>
</organism>
<evidence type="ECO:0000313" key="5">
    <source>
        <dbReference type="Proteomes" id="UP000663836"/>
    </source>
</evidence>
<dbReference type="Proteomes" id="UP000663864">
    <property type="component" value="Unassembled WGS sequence"/>
</dbReference>
<dbReference type="Gene3D" id="1.20.120.790">
    <property type="entry name" value="Heat shock protein 90, C-terminal domain"/>
    <property type="match status" value="1"/>
</dbReference>
<accession>A0A818XYU4</accession>
<comment type="caution">
    <text evidence="4">The sequence shown here is derived from an EMBL/GenBank/DDBJ whole genome shotgun (WGS) entry which is preliminary data.</text>
</comment>
<evidence type="ECO:0000256" key="2">
    <source>
        <dbReference type="ARBA" id="ARBA00023186"/>
    </source>
</evidence>
<name>A0A818XYU4_9BILA</name>
<dbReference type="EMBL" id="CAJOBD010000996">
    <property type="protein sequence ID" value="CAF3746249.1"/>
    <property type="molecule type" value="Genomic_DNA"/>
</dbReference>
<evidence type="ECO:0000256" key="1">
    <source>
        <dbReference type="ARBA" id="ARBA00008239"/>
    </source>
</evidence>
<dbReference type="AlphaFoldDB" id="A0A818XYU4"/>
<reference evidence="4" key="1">
    <citation type="submission" date="2021-02" db="EMBL/GenBank/DDBJ databases">
        <authorList>
            <person name="Nowell W R."/>
        </authorList>
    </citation>
    <scope>NUCLEOTIDE SEQUENCE</scope>
</reference>
<dbReference type="EMBL" id="CAJNOT010001723">
    <property type="protein sequence ID" value="CAF1240700.1"/>
    <property type="molecule type" value="Genomic_DNA"/>
</dbReference>
<comment type="similarity">
    <text evidence="1">Belongs to the heat shock protein 90 family.</text>
</comment>
<dbReference type="InterPro" id="IPR037196">
    <property type="entry name" value="HSP90_C"/>
</dbReference>
<proteinExistence type="inferred from homology"/>
<gene>
    <name evidence="4" type="ORF">JBS370_LOCUS12302</name>
    <name evidence="3" type="ORF">ZHD862_LOCUS24861</name>
</gene>
<dbReference type="InterPro" id="IPR001404">
    <property type="entry name" value="Hsp90_fam"/>
</dbReference>
<dbReference type="GO" id="GO:0016887">
    <property type="term" value="F:ATP hydrolysis activity"/>
    <property type="evidence" value="ECO:0007669"/>
    <property type="project" value="InterPro"/>
</dbReference>
<dbReference type="Pfam" id="PF00183">
    <property type="entry name" value="HSP90"/>
    <property type="match status" value="1"/>
</dbReference>